<accession>A0A917QAT2</accession>
<dbReference type="AlphaFoldDB" id="A0A917QAT2"/>
<dbReference type="Proteomes" id="UP000600449">
    <property type="component" value="Unassembled WGS sequence"/>
</dbReference>
<feature type="transmembrane region" description="Helical" evidence="1">
    <location>
        <begin position="21"/>
        <end position="44"/>
    </location>
</feature>
<keyword evidence="1" id="KW-0472">Membrane</keyword>
<evidence type="ECO:0000256" key="1">
    <source>
        <dbReference type="SAM" id="Phobius"/>
    </source>
</evidence>
<keyword evidence="1" id="KW-0812">Transmembrane</keyword>
<dbReference type="RefSeq" id="WP_188913969.1">
    <property type="nucleotide sequence ID" value="NZ_BMMF01000008.1"/>
</dbReference>
<reference evidence="2 3" key="1">
    <citation type="journal article" date="2014" name="Int. J. Syst. Evol. Microbiol.">
        <title>Complete genome sequence of Corynebacterium casei LMG S-19264T (=DSM 44701T), isolated from a smear-ripened cheese.</title>
        <authorList>
            <consortium name="US DOE Joint Genome Institute (JGI-PGF)"/>
            <person name="Walter F."/>
            <person name="Albersmeier A."/>
            <person name="Kalinowski J."/>
            <person name="Ruckert C."/>
        </authorList>
    </citation>
    <scope>NUCLEOTIDE SEQUENCE [LARGE SCALE GENOMIC DNA]</scope>
    <source>
        <strain evidence="2 3">CGMCC 1.9161</strain>
    </source>
</reference>
<name>A0A917QAT2_9HYPH</name>
<feature type="transmembrane region" description="Helical" evidence="1">
    <location>
        <begin position="64"/>
        <end position="82"/>
    </location>
</feature>
<gene>
    <name evidence="2" type="ORF">GCM10011322_29320</name>
</gene>
<keyword evidence="1" id="KW-1133">Transmembrane helix</keyword>
<organism evidence="2 3">
    <name type="scientific">Salinarimonas ramus</name>
    <dbReference type="NCBI Taxonomy" id="690164"/>
    <lineage>
        <taxon>Bacteria</taxon>
        <taxon>Pseudomonadati</taxon>
        <taxon>Pseudomonadota</taxon>
        <taxon>Alphaproteobacteria</taxon>
        <taxon>Hyphomicrobiales</taxon>
        <taxon>Salinarimonadaceae</taxon>
        <taxon>Salinarimonas</taxon>
    </lineage>
</organism>
<proteinExistence type="predicted"/>
<evidence type="ECO:0000313" key="3">
    <source>
        <dbReference type="Proteomes" id="UP000600449"/>
    </source>
</evidence>
<keyword evidence="3" id="KW-1185">Reference proteome</keyword>
<evidence type="ECO:0000313" key="2">
    <source>
        <dbReference type="EMBL" id="GGK40308.1"/>
    </source>
</evidence>
<dbReference type="EMBL" id="BMMF01000008">
    <property type="protein sequence ID" value="GGK40308.1"/>
    <property type="molecule type" value="Genomic_DNA"/>
</dbReference>
<comment type="caution">
    <text evidence="2">The sequence shown here is derived from an EMBL/GenBank/DDBJ whole genome shotgun (WGS) entry which is preliminary data.</text>
</comment>
<sequence>MHRRHTMEPAGERGRDSVQTRMLQALVAFATIMTGAAMALAQTVTPDDPGIAEPGPVTNGAEAWWWWIAIAVIAVVVISLAMRRRGRGPR</sequence>
<protein>
    <submittedName>
        <fullName evidence="2">Uncharacterized protein</fullName>
    </submittedName>
</protein>